<dbReference type="PANTHER" id="PTHR27002">
    <property type="entry name" value="RECEPTOR-LIKE SERINE/THREONINE-PROTEIN KINASE SD1-8"/>
    <property type="match status" value="1"/>
</dbReference>
<dbReference type="GO" id="GO:0005886">
    <property type="term" value="C:plasma membrane"/>
    <property type="evidence" value="ECO:0007669"/>
    <property type="project" value="TreeGrafter"/>
</dbReference>
<keyword evidence="4" id="KW-0418">Kinase</keyword>
<gene>
    <name evidence="7" type="ORF">H5410_013845</name>
</gene>
<dbReference type="EMBL" id="JACXVP010000003">
    <property type="protein sequence ID" value="KAG5614021.1"/>
    <property type="molecule type" value="Genomic_DNA"/>
</dbReference>
<keyword evidence="1" id="KW-0723">Serine/threonine-protein kinase</keyword>
<evidence type="ECO:0000313" key="8">
    <source>
        <dbReference type="Proteomes" id="UP000824120"/>
    </source>
</evidence>
<reference evidence="7 8" key="1">
    <citation type="submission" date="2020-09" db="EMBL/GenBank/DDBJ databases">
        <title>De no assembly of potato wild relative species, Solanum commersonii.</title>
        <authorList>
            <person name="Cho K."/>
        </authorList>
    </citation>
    <scope>NUCLEOTIDE SEQUENCE [LARGE SCALE GENOMIC DNA]</scope>
    <source>
        <strain evidence="7">LZ3.2</strain>
        <tissue evidence="7">Leaf</tissue>
    </source>
</reference>
<dbReference type="InterPro" id="IPR011009">
    <property type="entry name" value="Kinase-like_dom_sf"/>
</dbReference>
<keyword evidence="5" id="KW-0067">ATP-binding</keyword>
<comment type="caution">
    <text evidence="7">The sequence shown here is derived from an EMBL/GenBank/DDBJ whole genome shotgun (WGS) entry which is preliminary data.</text>
</comment>
<dbReference type="PROSITE" id="PS50011">
    <property type="entry name" value="PROTEIN_KINASE_DOM"/>
    <property type="match status" value="1"/>
</dbReference>
<dbReference type="InterPro" id="IPR001245">
    <property type="entry name" value="Ser-Thr/Tyr_kinase_cat_dom"/>
</dbReference>
<dbReference type="GO" id="GO:0004674">
    <property type="term" value="F:protein serine/threonine kinase activity"/>
    <property type="evidence" value="ECO:0007669"/>
    <property type="project" value="UniProtKB-KW"/>
</dbReference>
<evidence type="ECO:0000256" key="4">
    <source>
        <dbReference type="ARBA" id="ARBA00022777"/>
    </source>
</evidence>
<organism evidence="7 8">
    <name type="scientific">Solanum commersonii</name>
    <name type="common">Commerson's wild potato</name>
    <name type="synonym">Commerson's nightshade</name>
    <dbReference type="NCBI Taxonomy" id="4109"/>
    <lineage>
        <taxon>Eukaryota</taxon>
        <taxon>Viridiplantae</taxon>
        <taxon>Streptophyta</taxon>
        <taxon>Embryophyta</taxon>
        <taxon>Tracheophyta</taxon>
        <taxon>Spermatophyta</taxon>
        <taxon>Magnoliopsida</taxon>
        <taxon>eudicotyledons</taxon>
        <taxon>Gunneridae</taxon>
        <taxon>Pentapetalae</taxon>
        <taxon>asterids</taxon>
        <taxon>lamiids</taxon>
        <taxon>Solanales</taxon>
        <taxon>Solanaceae</taxon>
        <taxon>Solanoideae</taxon>
        <taxon>Solaneae</taxon>
        <taxon>Solanum</taxon>
    </lineage>
</organism>
<keyword evidence="3" id="KW-0547">Nucleotide-binding</keyword>
<proteinExistence type="predicted"/>
<keyword evidence="2" id="KW-0808">Transferase</keyword>
<evidence type="ECO:0000313" key="7">
    <source>
        <dbReference type="EMBL" id="KAG5614021.1"/>
    </source>
</evidence>
<evidence type="ECO:0000256" key="2">
    <source>
        <dbReference type="ARBA" id="ARBA00022679"/>
    </source>
</evidence>
<name>A0A9J5ZP98_SOLCO</name>
<dbReference type="SUPFAM" id="SSF56112">
    <property type="entry name" value="Protein kinase-like (PK-like)"/>
    <property type="match status" value="1"/>
</dbReference>
<dbReference type="Pfam" id="PF07714">
    <property type="entry name" value="PK_Tyr_Ser-Thr"/>
    <property type="match status" value="1"/>
</dbReference>
<dbReference type="OrthoDB" id="4062651at2759"/>
<evidence type="ECO:0000256" key="3">
    <source>
        <dbReference type="ARBA" id="ARBA00022741"/>
    </source>
</evidence>
<sequence>MDIIQGKLEDGQVIAVKRLSSHSGQGIEEFKNEVLLISKLQHGNLVRVLAYCVHGKEKLLVYEYMANKSLDTLLFGKWFQL</sequence>
<evidence type="ECO:0000259" key="6">
    <source>
        <dbReference type="PROSITE" id="PS50011"/>
    </source>
</evidence>
<dbReference type="AlphaFoldDB" id="A0A9J5ZP98"/>
<protein>
    <recommendedName>
        <fullName evidence="6">Protein kinase domain-containing protein</fullName>
    </recommendedName>
</protein>
<keyword evidence="8" id="KW-1185">Reference proteome</keyword>
<dbReference type="Gene3D" id="3.30.200.20">
    <property type="entry name" value="Phosphorylase Kinase, domain 1"/>
    <property type="match status" value="1"/>
</dbReference>
<dbReference type="Proteomes" id="UP000824120">
    <property type="component" value="Chromosome 3"/>
</dbReference>
<dbReference type="PANTHER" id="PTHR27002:SF422">
    <property type="entry name" value="RECEPTOR-LIKE SERINE_THREONINE-PROTEIN KINASE"/>
    <property type="match status" value="1"/>
</dbReference>
<evidence type="ECO:0000256" key="1">
    <source>
        <dbReference type="ARBA" id="ARBA00022527"/>
    </source>
</evidence>
<accession>A0A9J5ZP98</accession>
<dbReference type="GO" id="GO:0005524">
    <property type="term" value="F:ATP binding"/>
    <property type="evidence" value="ECO:0007669"/>
    <property type="project" value="UniProtKB-KW"/>
</dbReference>
<dbReference type="FunFam" id="3.30.200.20:FF:000910">
    <property type="entry name" value="Cysteine-rich receptor-like protein kinase 11"/>
    <property type="match status" value="1"/>
</dbReference>
<dbReference type="InterPro" id="IPR000719">
    <property type="entry name" value="Prot_kinase_dom"/>
</dbReference>
<feature type="domain" description="Protein kinase" evidence="6">
    <location>
        <begin position="1"/>
        <end position="81"/>
    </location>
</feature>
<evidence type="ECO:0000256" key="5">
    <source>
        <dbReference type="ARBA" id="ARBA00022840"/>
    </source>
</evidence>